<feature type="domain" description="TRPM tetramerisation" evidence="11">
    <location>
        <begin position="1240"/>
        <end position="1293"/>
    </location>
</feature>
<evidence type="ECO:0000259" key="10">
    <source>
        <dbReference type="Pfam" id="PF00520"/>
    </source>
</evidence>
<keyword evidence="3 9" id="KW-0812">Transmembrane</keyword>
<sequence>MDLEYNSLLQDEDNRASMREWITKTFMRRECIQFVQSKTYGEKCGCGRRYEDHRKLHSNSLNNINSQNELHNRKDSKAQYENEQESWKIQTCTETFPTNAFGTIEFQGADMHTGKAEYIRLSFDTKPQNIIKLIKNYWQLELPKLIISVHGGIANFGLQPKLKQAIQRGLIKVANTSHIWIITAGTDTGVVKHIGDILRENFPRARNNVVVFGVAPWGVVNEKESLIGHEVEVPYFSNNPSINSVNSFNLNNCHSYFLLVDDGTVGKYGCEISFRRRFERFLSRHKSEIFMDFDFRPKMFDVTIEEKITLQNHHTIPLVCLVIEGGTNTIQTVLVNVHDNPPVPVVICDGSGRAADLIAFTHKYVHINPITKRPIMDSDVQEQLISTIMKTFAYTKVQADYLFIQLMNCVTNKDLVSIYRLGDEDYQEIDLAILTASLKVIDLQLSKQLDTIMSWNRPDVAKKYIFLTGNESEKHILEEKMFDALSQDKVDFVKLLLEYGVNLQKFLTFKRIQDLYNCKKGPSNTLLLIVKDVIKKISPNHRVTLFDIGLVFEKLMGNGYVSEYSKKEFKSKYSKYLTKPGSVPLKFCNNSIEESNDRDFFKCPYNELLIWAVLMKRHKMAMFVCKRGEETLAKALVAAKLNKALAREAELDDLDSEISEEFKHYAEEFTNLAVGLLDKAYKEDDKLTSQLLTYDLVNWSHWTCLTLAVSANLKDFLSHAACQLLISDLWMGGMKIRKYVTYKVIAALLFPPAIFAIQFKSAKELQYMPQTQEEHEQELEELETNSIDSSQDDSHPVNHLPLNHTDTPEARHNLTDASNMDLLEPDMHVRNHMLSLEQIIEMYDLQNSAPSANDFNAENISEKNNLKVDAQISQEKKTINFFVRKKANKLRFGKKIYEFYNSPITKFWQNTIMYIFFLMCFAYIVLVKTPKRPSPPEIFVLVFIFSYGLDKIRELLQTDSPRFSSKIKIFFSKVMNTLDIFFILTIIVALVFRLSNLKVLQTTARLIYCVNTIYWVIKLMEFLLINKYAGPLIIIASRMLIDLFNFIIILIIILMCFGLSRQAIKFPNEDFRWELVKGMFLEPYFMLYGEVYADTIDPPCDPEKPDAPECQPGHWITPVTMTVFMIVACLLFLSILIASFNNTFVRISRQSALFWKCQRYHFVTAYEAKPLLAPPLVLISLIYMVIKYAIRLCLRKKIKFDRKLKAFLSEEMVQRLHDFEENCVYEYSCDLEQSLKDQMEEKVNHTKNKVESISARIDDIFFKENMTKLSLYKVELRLQKLEEFAYESMEQLNTISNILRNNRSYNSIERTNQLNSSQTNLLNRSSRRRNITISDSCDKSNLNHINSMPNRMSRSPLEVSHFNKSLSNIDNARKRSNNSVDKKSDNNFLTSVHQRRRIFSETNHKDNGNDVSELNSELKNEEIAEKNKDSLDSIINTKYLEDLNKESDSSEEDEPNKIMKKIYQSKTEDQNQAQTGLDQYTLHPFVYLHSVIKPPLAEYTSITDCIDTSNIDRPPSPTLSSSLFNKSNLMTSLNESSNKFINPKLASLKDYCSNDTVRSAVARQESEILRLAEESQHVIISQMLNKIVKSDGSDGLKESNVKNLIKGDRETPVFNLDSDKSPDLPSSPTHNLVTTPKAVTKITFDMGLDESSEAKSSNNFKTTQIIEEDETEKLNSFKLKRKIISNTGKNELNAVQSNQTKPNILPLNLLDRNSSQIFYAQSQANVLCLSNESEREDEINV</sequence>
<feature type="domain" description="TRPM-like" evidence="13">
    <location>
        <begin position="465"/>
        <end position="719"/>
    </location>
</feature>
<dbReference type="GO" id="GO:0005886">
    <property type="term" value="C:plasma membrane"/>
    <property type="evidence" value="ECO:0007669"/>
    <property type="project" value="TreeGrafter"/>
</dbReference>
<dbReference type="GO" id="GO:0030001">
    <property type="term" value="P:metal ion transport"/>
    <property type="evidence" value="ECO:0007669"/>
    <property type="project" value="TreeGrafter"/>
</dbReference>
<evidence type="ECO:0000256" key="5">
    <source>
        <dbReference type="ARBA" id="ARBA00023065"/>
    </source>
</evidence>
<dbReference type="InterPro" id="IPR005821">
    <property type="entry name" value="Ion_trans_dom"/>
</dbReference>
<gene>
    <name evidence="14" type="ORF">OXX778_LOCUS4316</name>
</gene>
<evidence type="ECO:0000256" key="1">
    <source>
        <dbReference type="ARBA" id="ARBA00004141"/>
    </source>
</evidence>
<dbReference type="Pfam" id="PF16519">
    <property type="entry name" value="TRPM_tetra"/>
    <property type="match status" value="1"/>
</dbReference>
<evidence type="ECO:0000313" key="14">
    <source>
        <dbReference type="EMBL" id="CAF0758756.1"/>
    </source>
</evidence>
<evidence type="ECO:0000256" key="6">
    <source>
        <dbReference type="ARBA" id="ARBA00023136"/>
    </source>
</evidence>
<protein>
    <submittedName>
        <fullName evidence="14">Uncharacterized protein</fullName>
    </submittedName>
</protein>
<comment type="subcellular location">
    <subcellularLocation>
        <location evidence="1">Membrane</location>
        <topology evidence="1">Multi-pass membrane protein</topology>
    </subcellularLocation>
</comment>
<dbReference type="GO" id="GO:0051262">
    <property type="term" value="P:protein tetramerization"/>
    <property type="evidence" value="ECO:0007669"/>
    <property type="project" value="InterPro"/>
</dbReference>
<dbReference type="OrthoDB" id="301415at2759"/>
<dbReference type="Proteomes" id="UP000663879">
    <property type="component" value="Unassembled WGS sequence"/>
</dbReference>
<organism evidence="14 15">
    <name type="scientific">Brachionus calyciflorus</name>
    <dbReference type="NCBI Taxonomy" id="104777"/>
    <lineage>
        <taxon>Eukaryota</taxon>
        <taxon>Metazoa</taxon>
        <taxon>Spiralia</taxon>
        <taxon>Gnathifera</taxon>
        <taxon>Rotifera</taxon>
        <taxon>Eurotatoria</taxon>
        <taxon>Monogononta</taxon>
        <taxon>Pseudotrocha</taxon>
        <taxon>Ploima</taxon>
        <taxon>Brachionidae</taxon>
        <taxon>Brachionus</taxon>
    </lineage>
</organism>
<evidence type="ECO:0000313" key="15">
    <source>
        <dbReference type="Proteomes" id="UP000663879"/>
    </source>
</evidence>
<feature type="compositionally biased region" description="Basic and acidic residues" evidence="8">
    <location>
        <begin position="1398"/>
        <end position="1408"/>
    </location>
</feature>
<dbReference type="InterPro" id="IPR032415">
    <property type="entry name" value="TRPM_tetra"/>
</dbReference>
<evidence type="ECO:0000259" key="13">
    <source>
        <dbReference type="Pfam" id="PF25508"/>
    </source>
</evidence>
<evidence type="ECO:0000256" key="7">
    <source>
        <dbReference type="ARBA" id="ARBA00023303"/>
    </source>
</evidence>
<dbReference type="EMBL" id="CAJNOC010000416">
    <property type="protein sequence ID" value="CAF0758756.1"/>
    <property type="molecule type" value="Genomic_DNA"/>
</dbReference>
<evidence type="ECO:0000256" key="9">
    <source>
        <dbReference type="SAM" id="Phobius"/>
    </source>
</evidence>
<reference evidence="14" key="1">
    <citation type="submission" date="2021-02" db="EMBL/GenBank/DDBJ databases">
        <authorList>
            <person name="Nowell W R."/>
        </authorList>
    </citation>
    <scope>NUCLEOTIDE SEQUENCE</scope>
    <source>
        <strain evidence="14">Ploen Becks lab</strain>
    </source>
</reference>
<accession>A0A813PQQ8</accession>
<keyword evidence="7" id="KW-0407">Ion channel</keyword>
<evidence type="ECO:0000259" key="12">
    <source>
        <dbReference type="Pfam" id="PF18139"/>
    </source>
</evidence>
<dbReference type="Pfam" id="PF25508">
    <property type="entry name" value="TRPM2"/>
    <property type="match status" value="1"/>
</dbReference>
<comment type="caution">
    <text evidence="14">The sequence shown here is derived from an EMBL/GenBank/DDBJ whole genome shotgun (WGS) entry which is preliminary data.</text>
</comment>
<name>A0A813PQQ8_9BILA</name>
<evidence type="ECO:0000256" key="3">
    <source>
        <dbReference type="ARBA" id="ARBA00022692"/>
    </source>
</evidence>
<evidence type="ECO:0000256" key="8">
    <source>
        <dbReference type="SAM" id="MobiDB-lite"/>
    </source>
</evidence>
<dbReference type="InterPro" id="IPR050927">
    <property type="entry name" value="TRPM"/>
</dbReference>
<feature type="region of interest" description="Disordered" evidence="8">
    <location>
        <begin position="768"/>
        <end position="809"/>
    </location>
</feature>
<feature type="transmembrane region" description="Helical" evidence="9">
    <location>
        <begin position="1006"/>
        <end position="1025"/>
    </location>
</feature>
<dbReference type="Pfam" id="PF18139">
    <property type="entry name" value="LSDAT_euk"/>
    <property type="match status" value="1"/>
</dbReference>
<feature type="transmembrane region" description="Helical" evidence="9">
    <location>
        <begin position="1031"/>
        <end position="1057"/>
    </location>
</feature>
<feature type="transmembrane region" description="Helical" evidence="9">
    <location>
        <begin position="1121"/>
        <end position="1140"/>
    </location>
</feature>
<feature type="transmembrane region" description="Helical" evidence="9">
    <location>
        <begin position="976"/>
        <end position="994"/>
    </location>
</feature>
<evidence type="ECO:0000256" key="2">
    <source>
        <dbReference type="ARBA" id="ARBA00022448"/>
    </source>
</evidence>
<evidence type="ECO:0000256" key="4">
    <source>
        <dbReference type="ARBA" id="ARBA00022989"/>
    </source>
</evidence>
<dbReference type="Pfam" id="PF00520">
    <property type="entry name" value="Ion_trans"/>
    <property type="match status" value="1"/>
</dbReference>
<feature type="transmembrane region" description="Helical" evidence="9">
    <location>
        <begin position="907"/>
        <end position="926"/>
    </location>
</feature>
<keyword evidence="5" id="KW-0406">Ion transport</keyword>
<dbReference type="PANTHER" id="PTHR13800">
    <property type="entry name" value="TRANSIENT RECEPTOR POTENTIAL CATION CHANNEL, SUBFAMILY M, MEMBER 6"/>
    <property type="match status" value="1"/>
</dbReference>
<evidence type="ECO:0000259" key="11">
    <source>
        <dbReference type="Pfam" id="PF16519"/>
    </source>
</evidence>
<feature type="region of interest" description="Disordered" evidence="8">
    <location>
        <begin position="1373"/>
        <end position="1413"/>
    </location>
</feature>
<feature type="domain" description="TRPM SLOG" evidence="12">
    <location>
        <begin position="116"/>
        <end position="409"/>
    </location>
</feature>
<dbReference type="GO" id="GO:0005261">
    <property type="term" value="F:monoatomic cation channel activity"/>
    <property type="evidence" value="ECO:0007669"/>
    <property type="project" value="TreeGrafter"/>
</dbReference>
<feature type="transmembrane region" description="Helical" evidence="9">
    <location>
        <begin position="1172"/>
        <end position="1194"/>
    </location>
</feature>
<feature type="domain" description="Ion transport" evidence="10">
    <location>
        <begin position="908"/>
        <end position="1151"/>
    </location>
</feature>
<keyword evidence="2" id="KW-0813">Transport</keyword>
<dbReference type="InterPro" id="IPR041491">
    <property type="entry name" value="TRPM_SLOG"/>
</dbReference>
<proteinExistence type="predicted"/>
<keyword evidence="6 9" id="KW-0472">Membrane</keyword>
<keyword evidence="4 9" id="KW-1133">Transmembrane helix</keyword>
<dbReference type="PANTHER" id="PTHR13800:SF1">
    <property type="entry name" value="TRANSIENT RECEPTOR POTENTIAL CATION CHANNEL TRPM"/>
    <property type="match status" value="1"/>
</dbReference>
<keyword evidence="15" id="KW-1185">Reference proteome</keyword>
<dbReference type="InterPro" id="IPR057366">
    <property type="entry name" value="TRPM-like"/>
</dbReference>